<gene>
    <name evidence="3" type="ordered locus">Mycch_1099</name>
</gene>
<protein>
    <submittedName>
        <fullName evidence="3">Cupin domain-containing protein</fullName>
    </submittedName>
</protein>
<evidence type="ECO:0000256" key="1">
    <source>
        <dbReference type="SAM" id="MobiDB-lite"/>
    </source>
</evidence>
<dbReference type="PATRIC" id="fig|710421.3.peg.1107"/>
<dbReference type="InterPro" id="IPR011051">
    <property type="entry name" value="RmlC_Cupin_sf"/>
</dbReference>
<dbReference type="RefSeq" id="WP_014814390.1">
    <property type="nucleotide sequence ID" value="NC_018027.1"/>
</dbReference>
<evidence type="ECO:0000313" key="3">
    <source>
        <dbReference type="EMBL" id="AFM15907.1"/>
    </source>
</evidence>
<dbReference type="Gene3D" id="2.60.120.10">
    <property type="entry name" value="Jelly Rolls"/>
    <property type="match status" value="1"/>
</dbReference>
<dbReference type="KEGG" id="mcb:Mycch_1099"/>
<sequence>MATATATTTTDHTHEGTPGPLRPGVFSCVGDTIEHPLTGERLTFLETAATTGGASLKADIAMAPGGTLPRPHTHPRGEERFEVARGRVQIEMAGRRRIAEAGETVIVPRGVGHVRGNPFDERTAVVVTLSPAFDIMTFFEPWFGLARDVKVSPRTQMPNSLQLVSIAHAYRDGIGTPGVSGLALRGLAAVLSPLAHARGTCRAIRPTA</sequence>
<dbReference type="PANTHER" id="PTHR36440:SF1">
    <property type="entry name" value="PUTATIVE (AFU_ORTHOLOGUE AFUA_8G07350)-RELATED"/>
    <property type="match status" value="1"/>
</dbReference>
<dbReference type="eggNOG" id="COG1917">
    <property type="taxonomic scope" value="Bacteria"/>
</dbReference>
<dbReference type="InterPro" id="IPR014710">
    <property type="entry name" value="RmlC-like_jellyroll"/>
</dbReference>
<reference evidence="3 4" key="1">
    <citation type="submission" date="2012-06" db="EMBL/GenBank/DDBJ databases">
        <title>Complete sequence of chromosome of Mycobacterium chubuense NBB4.</title>
        <authorList>
            <consortium name="US DOE Joint Genome Institute"/>
            <person name="Lucas S."/>
            <person name="Han J."/>
            <person name="Lapidus A."/>
            <person name="Cheng J.-F."/>
            <person name="Goodwin L."/>
            <person name="Pitluck S."/>
            <person name="Peters L."/>
            <person name="Mikhailova N."/>
            <person name="Teshima H."/>
            <person name="Detter J.C."/>
            <person name="Han C."/>
            <person name="Tapia R."/>
            <person name="Land M."/>
            <person name="Hauser L."/>
            <person name="Kyrpides N."/>
            <person name="Ivanova N."/>
            <person name="Pagani I."/>
            <person name="Mattes T."/>
            <person name="Holmes A."/>
            <person name="Rutledge P."/>
            <person name="Paulsen I."/>
            <person name="Coleman N."/>
            <person name="Woyke T."/>
        </authorList>
    </citation>
    <scope>NUCLEOTIDE SEQUENCE [LARGE SCALE GENOMIC DNA]</scope>
    <source>
        <strain evidence="3 4">NBB4</strain>
    </source>
</reference>
<dbReference type="AlphaFoldDB" id="I4BF50"/>
<dbReference type="Pfam" id="PF07883">
    <property type="entry name" value="Cupin_2"/>
    <property type="match status" value="1"/>
</dbReference>
<proteinExistence type="predicted"/>
<dbReference type="EMBL" id="CP003053">
    <property type="protein sequence ID" value="AFM15907.1"/>
    <property type="molecule type" value="Genomic_DNA"/>
</dbReference>
<dbReference type="OrthoDB" id="9791637at2"/>
<dbReference type="HOGENOM" id="CLU_108780_1_0_11"/>
<dbReference type="STRING" id="710421.Mycch_1099"/>
<dbReference type="InterPro" id="IPR013096">
    <property type="entry name" value="Cupin_2"/>
</dbReference>
<name>I4BF50_MYCCN</name>
<feature type="domain" description="Cupin type-2" evidence="2">
    <location>
        <begin position="61"/>
        <end position="127"/>
    </location>
</feature>
<dbReference type="InterPro" id="IPR053146">
    <property type="entry name" value="QDO-like"/>
</dbReference>
<evidence type="ECO:0000313" key="4">
    <source>
        <dbReference type="Proteomes" id="UP000006057"/>
    </source>
</evidence>
<evidence type="ECO:0000259" key="2">
    <source>
        <dbReference type="Pfam" id="PF07883"/>
    </source>
</evidence>
<dbReference type="Proteomes" id="UP000006057">
    <property type="component" value="Chromosome"/>
</dbReference>
<organism evidence="3 4">
    <name type="scientific">Mycolicibacterium chubuense (strain NBB4)</name>
    <name type="common">Mycobacterium chubuense</name>
    <dbReference type="NCBI Taxonomy" id="710421"/>
    <lineage>
        <taxon>Bacteria</taxon>
        <taxon>Bacillati</taxon>
        <taxon>Actinomycetota</taxon>
        <taxon>Actinomycetes</taxon>
        <taxon>Mycobacteriales</taxon>
        <taxon>Mycobacteriaceae</taxon>
        <taxon>Mycolicibacterium</taxon>
    </lineage>
</organism>
<feature type="region of interest" description="Disordered" evidence="1">
    <location>
        <begin position="1"/>
        <end position="23"/>
    </location>
</feature>
<feature type="compositionally biased region" description="Low complexity" evidence="1">
    <location>
        <begin position="1"/>
        <end position="10"/>
    </location>
</feature>
<dbReference type="SUPFAM" id="SSF51182">
    <property type="entry name" value="RmlC-like cupins"/>
    <property type="match status" value="1"/>
</dbReference>
<accession>I4BF50</accession>
<keyword evidence="4" id="KW-1185">Reference proteome</keyword>
<dbReference type="PANTHER" id="PTHR36440">
    <property type="entry name" value="PUTATIVE (AFU_ORTHOLOGUE AFUA_8G07350)-RELATED"/>
    <property type="match status" value="1"/>
</dbReference>